<dbReference type="Gene3D" id="3.20.20.100">
    <property type="entry name" value="NADP-dependent oxidoreductase domain"/>
    <property type="match status" value="1"/>
</dbReference>
<evidence type="ECO:0000313" key="4">
    <source>
        <dbReference type="Proteomes" id="UP000070252"/>
    </source>
</evidence>
<dbReference type="AlphaFoldDB" id="A0A1G9J642"/>
<dbReference type="EMBL" id="FNGM01000002">
    <property type="protein sequence ID" value="SDL32752.1"/>
    <property type="molecule type" value="Genomic_DNA"/>
</dbReference>
<evidence type="ECO:0000259" key="1">
    <source>
        <dbReference type="Pfam" id="PF00248"/>
    </source>
</evidence>
<evidence type="ECO:0000313" key="2">
    <source>
        <dbReference type="EMBL" id="KWX74772.1"/>
    </source>
</evidence>
<proteinExistence type="predicted"/>
<dbReference type="PANTHER" id="PTHR43312:SF1">
    <property type="entry name" value="NADP-DEPENDENT OXIDOREDUCTASE DOMAIN-CONTAINING PROTEIN"/>
    <property type="match status" value="1"/>
</dbReference>
<dbReference type="Pfam" id="PF00248">
    <property type="entry name" value="Aldo_ket_red"/>
    <property type="match status" value="1"/>
</dbReference>
<dbReference type="OrthoDB" id="9773828at2"/>
<dbReference type="EMBL" id="LIPY01000113">
    <property type="protein sequence ID" value="KWX74772.1"/>
    <property type="molecule type" value="Genomic_DNA"/>
</dbReference>
<evidence type="ECO:0000313" key="3">
    <source>
        <dbReference type="EMBL" id="SDL32752.1"/>
    </source>
</evidence>
<dbReference type="Proteomes" id="UP000070252">
    <property type="component" value="Unassembled WGS sequence"/>
</dbReference>
<dbReference type="PANTHER" id="PTHR43312">
    <property type="entry name" value="D-THREO-ALDOSE 1-DEHYDROGENASE"/>
    <property type="match status" value="1"/>
</dbReference>
<dbReference type="Proteomes" id="UP000182783">
    <property type="component" value="Unassembled WGS sequence"/>
</dbReference>
<dbReference type="InterPro" id="IPR023210">
    <property type="entry name" value="NADP_OxRdtase_dom"/>
</dbReference>
<dbReference type="SUPFAM" id="SSF51430">
    <property type="entry name" value="NAD(P)-linked oxidoreductase"/>
    <property type="match status" value="1"/>
</dbReference>
<dbReference type="InterPro" id="IPR053135">
    <property type="entry name" value="AKR2_Oxidoreductase"/>
</dbReference>
<reference evidence="3 5" key="2">
    <citation type="submission" date="2016-10" db="EMBL/GenBank/DDBJ databases">
        <authorList>
            <person name="de Groot N.N."/>
        </authorList>
    </citation>
    <scope>NUCLEOTIDE SEQUENCE [LARGE SCALE GENOMIC DNA]</scope>
    <source>
        <strain evidence="3 5">CGMCC 1.10239</strain>
    </source>
</reference>
<feature type="domain" description="NADP-dependent oxidoreductase" evidence="1">
    <location>
        <begin position="6"/>
        <end position="289"/>
    </location>
</feature>
<accession>A0A1G9J642</accession>
<protein>
    <submittedName>
        <fullName evidence="2 3">Oxidoreductase</fullName>
    </submittedName>
</protein>
<gene>
    <name evidence="2" type="ORF">AML91_14065</name>
    <name evidence="3" type="ORF">SAMN05216191_102336</name>
</gene>
<organism evidence="3 5">
    <name type="scientific">Paenibacillus jilunlii</name>
    <dbReference type="NCBI Taxonomy" id="682956"/>
    <lineage>
        <taxon>Bacteria</taxon>
        <taxon>Bacillati</taxon>
        <taxon>Bacillota</taxon>
        <taxon>Bacilli</taxon>
        <taxon>Bacillales</taxon>
        <taxon>Paenibacillaceae</taxon>
        <taxon>Paenibacillus</taxon>
    </lineage>
</organism>
<dbReference type="CDD" id="cd19097">
    <property type="entry name" value="AKR_unchar"/>
    <property type="match status" value="1"/>
</dbReference>
<sequence length="304" mass="34549">MRNGSKLMLGTAQLGTKYGIANVAGMPSRQKSCELIKYAVTAGIGYLDTAPGYGESEKMIGECLKHLNVDNKPVIVTKLPSVQTSGFKTEEERNNFVYSSIFSSLDNLKLSALDRCLLHDPMDMNYQNGEIINILRDLKQRRIIHKIGVSVYNPQDIEMYLNLGCFDSIQVPINLFDQRLIRNGMLEQLSEKGIEIFVRSIYLQGLLLMAPEHLPDQLKQAKKPLERLAKYSEETGISIKELSFLFVRDLPGVSKIIIGCETIDQLKDNLKMMELPPLKKEMIKEINQLFLDIPIKIIDPRMWK</sequence>
<evidence type="ECO:0000313" key="5">
    <source>
        <dbReference type="Proteomes" id="UP000182783"/>
    </source>
</evidence>
<reference evidence="2 4" key="1">
    <citation type="submission" date="2015-08" db="EMBL/GenBank/DDBJ databases">
        <title>Genome of Paenibacillus jilunlii.</title>
        <authorList>
            <person name="Sant'Anna F.H."/>
            <person name="Ambrosini A."/>
            <person name="Souza R."/>
            <person name="Bach E."/>
            <person name="Fernandes G."/>
            <person name="Balsanelli E."/>
            <person name="Baura V.A."/>
            <person name="Pedrosa F.O."/>
            <person name="Souza E.M."/>
            <person name="Passaglia L."/>
        </authorList>
    </citation>
    <scope>NUCLEOTIDE SEQUENCE [LARGE SCALE GENOMIC DNA]</scope>
    <source>
        <strain evidence="2 4">DSM 23019</strain>
    </source>
</reference>
<dbReference type="InterPro" id="IPR036812">
    <property type="entry name" value="NAD(P)_OxRdtase_dom_sf"/>
</dbReference>
<name>A0A1G9J642_9BACL</name>
<dbReference type="RefSeq" id="WP_062523577.1">
    <property type="nucleotide sequence ID" value="NZ_CP048429.1"/>
</dbReference>
<keyword evidence="4" id="KW-1185">Reference proteome</keyword>